<reference evidence="2 3" key="1">
    <citation type="submission" date="2021-03" db="EMBL/GenBank/DDBJ databases">
        <title>Antimicrobial resistance genes in bacteria isolated from Japanese honey, and their potential for conferring macrolide and lincosamide resistance in the American foulbrood pathogen Paenibacillus larvae.</title>
        <authorList>
            <person name="Okamoto M."/>
            <person name="Kumagai M."/>
            <person name="Kanamori H."/>
            <person name="Takamatsu D."/>
        </authorList>
    </citation>
    <scope>NUCLEOTIDE SEQUENCE [LARGE SCALE GENOMIC DNA]</scope>
    <source>
        <strain evidence="2 3">J21TS3</strain>
    </source>
</reference>
<dbReference type="NCBIfam" id="NF003816">
    <property type="entry name" value="PRK05406.1-5"/>
    <property type="match status" value="1"/>
</dbReference>
<dbReference type="InterPro" id="IPR011330">
    <property type="entry name" value="Glyco_hydro/deAcase_b/a-brl"/>
</dbReference>
<keyword evidence="1" id="KW-0547">Nucleotide-binding</keyword>
<accession>A0ABQ4LRC4</accession>
<keyword evidence="1" id="KW-0067">ATP-binding</keyword>
<proteinExistence type="inferred from homology"/>
<dbReference type="CDD" id="cd10787">
    <property type="entry name" value="LamB_YcsF_like"/>
    <property type="match status" value="1"/>
</dbReference>
<dbReference type="Proteomes" id="UP000680638">
    <property type="component" value="Unassembled WGS sequence"/>
</dbReference>
<dbReference type="InterPro" id="IPR005501">
    <property type="entry name" value="LamB/YcsF/PxpA-like"/>
</dbReference>
<dbReference type="NCBIfam" id="NF003814">
    <property type="entry name" value="PRK05406.1-3"/>
    <property type="match status" value="1"/>
</dbReference>
<dbReference type="HAMAP" id="MF_00691">
    <property type="entry name" value="PxpA"/>
    <property type="match status" value="1"/>
</dbReference>
<name>A0ABQ4LRC4_9BACL</name>
<protein>
    <recommendedName>
        <fullName evidence="1">5-oxoprolinase subunit A</fullName>
        <shortName evidence="1">5-OPase subunit A</shortName>
        <ecNumber evidence="1">3.5.2.9</ecNumber>
    </recommendedName>
    <alternativeName>
        <fullName evidence="1">5-oxoprolinase (ATP-hydrolyzing) subunit A</fullName>
    </alternativeName>
</protein>
<keyword evidence="3" id="KW-1185">Reference proteome</keyword>
<comment type="caution">
    <text evidence="2">The sequence shown here is derived from an EMBL/GenBank/DDBJ whole genome shotgun (WGS) entry which is preliminary data.</text>
</comment>
<dbReference type="EMBL" id="BORW01000002">
    <property type="protein sequence ID" value="GIO65815.1"/>
    <property type="molecule type" value="Genomic_DNA"/>
</dbReference>
<dbReference type="RefSeq" id="WP_036709341.1">
    <property type="nucleotide sequence ID" value="NZ_BORW01000002.1"/>
</dbReference>
<comment type="subunit">
    <text evidence="1">Forms a complex composed of PxpA, PxpB and PxpC.</text>
</comment>
<organism evidence="2 3">
    <name type="scientific">Paenibacillus cookii</name>
    <dbReference type="NCBI Taxonomy" id="157839"/>
    <lineage>
        <taxon>Bacteria</taxon>
        <taxon>Bacillati</taxon>
        <taxon>Bacillota</taxon>
        <taxon>Bacilli</taxon>
        <taxon>Bacillales</taxon>
        <taxon>Paenibacillaceae</taxon>
        <taxon>Paenibacillus</taxon>
    </lineage>
</organism>
<dbReference type="Gene3D" id="3.20.20.370">
    <property type="entry name" value="Glycoside hydrolase/deacetylase"/>
    <property type="match status" value="1"/>
</dbReference>
<sequence>MLSVDLNCDMGESFGRYALGTDAEMMEYITSANIACGFHAGDPSVMRRTVRMAVQSGVSIGAHPGLPDLAGFGRRPMEVSAEEVYDMVTYQVGALQAFVKQEGGTLKHVKAHGALYNMAAADRRLADAVARAVHETDSSLILYGLAGSALIAAGRAMGLRTASEVFADRTYRDDGTLTPRNMPGSLIADPDRAVDQVLQMVREGAVSAASGRIIPIEADTVCIHGDGDHALSFACSLRAALEREGIRVSAL</sequence>
<dbReference type="SUPFAM" id="SSF88713">
    <property type="entry name" value="Glycoside hydrolase/deacetylase"/>
    <property type="match status" value="1"/>
</dbReference>
<evidence type="ECO:0000256" key="1">
    <source>
        <dbReference type="HAMAP-Rule" id="MF_00691"/>
    </source>
</evidence>
<evidence type="ECO:0000313" key="2">
    <source>
        <dbReference type="EMBL" id="GIO65815.1"/>
    </source>
</evidence>
<dbReference type="Pfam" id="PF03746">
    <property type="entry name" value="LamB_YcsF"/>
    <property type="match status" value="1"/>
</dbReference>
<evidence type="ECO:0000313" key="3">
    <source>
        <dbReference type="Proteomes" id="UP000680638"/>
    </source>
</evidence>
<dbReference type="EC" id="3.5.2.9" evidence="1"/>
<comment type="function">
    <text evidence="1">Catalyzes the cleavage of 5-oxoproline to form L-glutamate coupled to the hydrolysis of ATP to ADP and inorganic phosphate.</text>
</comment>
<dbReference type="PANTHER" id="PTHR30292:SF0">
    <property type="entry name" value="5-OXOPROLINASE SUBUNIT A"/>
    <property type="match status" value="1"/>
</dbReference>
<keyword evidence="1" id="KW-0378">Hydrolase</keyword>
<gene>
    <name evidence="2" type="primary">ycsF</name>
    <name evidence="1" type="synonym">pxpA</name>
    <name evidence="2" type="ORF">J21TS3_06360</name>
</gene>
<comment type="similarity">
    <text evidence="1">Belongs to the LamB/PxpA family.</text>
</comment>
<dbReference type="PANTHER" id="PTHR30292">
    <property type="entry name" value="UNCHARACTERIZED PROTEIN YBGL-RELATED"/>
    <property type="match status" value="1"/>
</dbReference>
<comment type="catalytic activity">
    <reaction evidence="1">
        <text>5-oxo-L-proline + ATP + 2 H2O = L-glutamate + ADP + phosphate + H(+)</text>
        <dbReference type="Rhea" id="RHEA:10348"/>
        <dbReference type="ChEBI" id="CHEBI:15377"/>
        <dbReference type="ChEBI" id="CHEBI:15378"/>
        <dbReference type="ChEBI" id="CHEBI:29985"/>
        <dbReference type="ChEBI" id="CHEBI:30616"/>
        <dbReference type="ChEBI" id="CHEBI:43474"/>
        <dbReference type="ChEBI" id="CHEBI:58402"/>
        <dbReference type="ChEBI" id="CHEBI:456216"/>
        <dbReference type="EC" id="3.5.2.9"/>
    </reaction>
</comment>